<evidence type="ECO:0000256" key="3">
    <source>
        <dbReference type="SAM" id="Coils"/>
    </source>
</evidence>
<accession>A0ABQ6N6Q6</accession>
<sequence length="261" mass="30706">MGNSVPVGDERVERATELLMLSKGDIKRFWKVFQKYDKEREGVISMDVFFSEICLEKRNLFGDAIFDLIDTEDTNTIEFGEFVQGVCTFAMFEVPDVLRFACKAPALGFDFLEFSALHEKFPTVLYPAFRLQQQMCSNIMGSAWWNRKKNMLRNIKEEEKQKLEKERRKLYRETMKSRNSNIRQEMGYKAYYMAAWMTKGRDGQKRDYLERMSPVPEVYIDKHKEIQVKYPEPVKNVGDEQFVKEEEEDDADADPNRSAGQ</sequence>
<comment type="caution">
    <text evidence="5">The sequence shown here is derived from an EMBL/GenBank/DDBJ whole genome shotgun (WGS) entry which is preliminary data.</text>
</comment>
<feature type="coiled-coil region" evidence="3">
    <location>
        <begin position="146"/>
        <end position="173"/>
    </location>
</feature>
<evidence type="ECO:0000313" key="5">
    <source>
        <dbReference type="EMBL" id="GMI41694.1"/>
    </source>
</evidence>
<dbReference type="Proteomes" id="UP001165060">
    <property type="component" value="Unassembled WGS sequence"/>
</dbReference>
<dbReference type="EMBL" id="BRYB01002234">
    <property type="protein sequence ID" value="GMI41694.1"/>
    <property type="molecule type" value="Genomic_DNA"/>
</dbReference>
<dbReference type="SUPFAM" id="SSF47473">
    <property type="entry name" value="EF-hand"/>
    <property type="match status" value="1"/>
</dbReference>
<name>A0ABQ6N6Q6_9STRA</name>
<dbReference type="PANTHER" id="PTHR45942">
    <property type="entry name" value="PROTEIN PHOSPATASE 3 REGULATORY SUBUNIT B ALPHA ISOFORM TYPE 1"/>
    <property type="match status" value="1"/>
</dbReference>
<evidence type="ECO:0000256" key="4">
    <source>
        <dbReference type="SAM" id="MobiDB-lite"/>
    </source>
</evidence>
<protein>
    <recommendedName>
        <fullName evidence="7">Calmodulin</fullName>
    </recommendedName>
</protein>
<evidence type="ECO:0000256" key="2">
    <source>
        <dbReference type="ARBA" id="ARBA00022737"/>
    </source>
</evidence>
<dbReference type="InterPro" id="IPR011992">
    <property type="entry name" value="EF-hand-dom_pair"/>
</dbReference>
<reference evidence="5 6" key="1">
    <citation type="journal article" date="2023" name="Commun. Biol.">
        <title>Genome analysis of Parmales, the sister group of diatoms, reveals the evolutionary specialization of diatoms from phago-mixotrophs to photoautotrophs.</title>
        <authorList>
            <person name="Ban H."/>
            <person name="Sato S."/>
            <person name="Yoshikawa S."/>
            <person name="Yamada K."/>
            <person name="Nakamura Y."/>
            <person name="Ichinomiya M."/>
            <person name="Sato N."/>
            <person name="Blanc-Mathieu R."/>
            <person name="Endo H."/>
            <person name="Kuwata A."/>
            <person name="Ogata H."/>
        </authorList>
    </citation>
    <scope>NUCLEOTIDE SEQUENCE [LARGE SCALE GENOMIC DNA]</scope>
</reference>
<keyword evidence="3" id="KW-0175">Coiled coil</keyword>
<keyword evidence="1" id="KW-0479">Metal-binding</keyword>
<gene>
    <name evidence="5" type="ORF">TeGR_g4350</name>
</gene>
<organism evidence="5 6">
    <name type="scientific">Tetraparma gracilis</name>
    <dbReference type="NCBI Taxonomy" id="2962635"/>
    <lineage>
        <taxon>Eukaryota</taxon>
        <taxon>Sar</taxon>
        <taxon>Stramenopiles</taxon>
        <taxon>Ochrophyta</taxon>
        <taxon>Bolidophyceae</taxon>
        <taxon>Parmales</taxon>
        <taxon>Triparmaceae</taxon>
        <taxon>Tetraparma</taxon>
    </lineage>
</organism>
<evidence type="ECO:0000313" key="6">
    <source>
        <dbReference type="Proteomes" id="UP001165060"/>
    </source>
</evidence>
<keyword evidence="6" id="KW-1185">Reference proteome</keyword>
<dbReference type="Gene3D" id="1.10.238.10">
    <property type="entry name" value="EF-hand"/>
    <property type="match status" value="1"/>
</dbReference>
<evidence type="ECO:0000256" key="1">
    <source>
        <dbReference type="ARBA" id="ARBA00022723"/>
    </source>
</evidence>
<proteinExistence type="predicted"/>
<feature type="region of interest" description="Disordered" evidence="4">
    <location>
        <begin position="231"/>
        <end position="261"/>
    </location>
</feature>
<keyword evidence="2" id="KW-0677">Repeat</keyword>
<evidence type="ECO:0008006" key="7">
    <source>
        <dbReference type="Google" id="ProtNLM"/>
    </source>
</evidence>